<feature type="domain" description="C2H2-type" evidence="8">
    <location>
        <begin position="248"/>
        <end position="276"/>
    </location>
</feature>
<dbReference type="GO" id="GO:0006355">
    <property type="term" value="P:regulation of DNA-templated transcription"/>
    <property type="evidence" value="ECO:0007669"/>
    <property type="project" value="InterPro"/>
</dbReference>
<keyword evidence="3 5" id="KW-0539">Nucleus</keyword>
<keyword evidence="1 5" id="KW-0238">DNA-binding</keyword>
<keyword evidence="10" id="KW-1185">Reference proteome</keyword>
<accession>A0A9P8WBZ4</accession>
<comment type="subcellular location">
    <subcellularLocation>
        <location evidence="5">Nucleus</location>
    </subcellularLocation>
</comment>
<evidence type="ECO:0000256" key="1">
    <source>
        <dbReference type="ARBA" id="ARBA00023125"/>
    </source>
</evidence>
<evidence type="ECO:0000256" key="6">
    <source>
        <dbReference type="SAM" id="MobiDB-lite"/>
    </source>
</evidence>
<feature type="region of interest" description="Disordered" evidence="6">
    <location>
        <begin position="102"/>
        <end position="142"/>
    </location>
</feature>
<dbReference type="SUPFAM" id="SSF46689">
    <property type="entry name" value="Homeodomain-like"/>
    <property type="match status" value="1"/>
</dbReference>
<dbReference type="InterPro" id="IPR008422">
    <property type="entry name" value="KN_HD"/>
</dbReference>
<dbReference type="InterPro" id="IPR013087">
    <property type="entry name" value="Znf_C2H2_type"/>
</dbReference>
<keyword evidence="4" id="KW-0862">Zinc</keyword>
<name>A0A9P8WBZ4_9HYPO</name>
<sequence>MFSTQDSSQGNSTTGASTPLSIESPFAFPTAPTITSNGAPPPKIGSRFSRDAVRVLRAWLTNHSQHPFASEEEKELLHRQTGLSKTQISNWLANARRRSKIQNVTASSRSQLPPADAVDIPRRPGTPAFEMNPLQRWVDSPPEYEPASATAIVHAIDACSETSPGTRSPYNLQNSNDGSGTPHSRASSASSRATSKSSGGSVYSYDSRDLTGPLKAFGGSHQRRKKRAAQKQKQIHTKTSLLTPLNTFQCTFCTETFRTKHNWQRHEKSLHLALEQWVCCPSGPRELDSNRISHCVFCGEVEPDDAHLSTHNYADCRGRKPNERIFNRKDHLGQHLRLVHNVKTKDLETPLSQWKTAAPDIRSRCGFCGIAMDTWASRVDHLADHFKSGDTMASWKGDWGFDDDVLARLENSIPPYFIAAERSTPFPFEARHPLSESPRTAYELIELELMHFVQVYYEQSRRLPTSDEMQLEGCRIICASEVLSQQDDPDPSWLRDLIMSSNHLVRQARLSPMRTSAESRLQLLKIMGQDSLFESCPLESQLRAFAGADQSVPLADQELQQEASRIIRRIEDQSTCPAEFIANWLIELAGSSTGWLHSFRKRAQIPYGETGMEPQQWPRDSSKIDSIMKNYSELERRLSEYVDLLQVHGVVPDDVSLQRQTQTIINGFEDEEWKQVAISNESWLMSFKRSNSTSQRPQNPSAISNNLEMVPTMVKTGPFNPHNTNFHRWMAVELARWVVATMSPNNPKQHIPTDEELQHQARWILYDDDDPWNSTPADTTEWLRQFKMDIGILKEPNVEPSLN</sequence>
<gene>
    <name evidence="9" type="ORF">B0T10DRAFT_527436</name>
</gene>
<evidence type="ECO:0000256" key="2">
    <source>
        <dbReference type="ARBA" id="ARBA00023155"/>
    </source>
</evidence>
<feature type="region of interest" description="Disordered" evidence="6">
    <location>
        <begin position="160"/>
        <end position="237"/>
    </location>
</feature>
<evidence type="ECO:0000313" key="10">
    <source>
        <dbReference type="Proteomes" id="UP000777438"/>
    </source>
</evidence>
<dbReference type="EMBL" id="JAGPYM010000005">
    <property type="protein sequence ID" value="KAH6894733.1"/>
    <property type="molecule type" value="Genomic_DNA"/>
</dbReference>
<dbReference type="SMART" id="SM00389">
    <property type="entry name" value="HOX"/>
    <property type="match status" value="1"/>
</dbReference>
<protein>
    <recommendedName>
        <fullName evidence="11">Monocarboxylate transporter 4</fullName>
    </recommendedName>
</protein>
<feature type="domain" description="Homeobox" evidence="7">
    <location>
        <begin position="39"/>
        <end position="102"/>
    </location>
</feature>
<feature type="compositionally biased region" description="Low complexity" evidence="6">
    <location>
        <begin position="179"/>
        <end position="201"/>
    </location>
</feature>
<dbReference type="GO" id="GO:0005634">
    <property type="term" value="C:nucleus"/>
    <property type="evidence" value="ECO:0007669"/>
    <property type="project" value="UniProtKB-SubCell"/>
</dbReference>
<evidence type="ECO:0000259" key="7">
    <source>
        <dbReference type="PROSITE" id="PS50071"/>
    </source>
</evidence>
<evidence type="ECO:0000256" key="3">
    <source>
        <dbReference type="ARBA" id="ARBA00023242"/>
    </source>
</evidence>
<dbReference type="Pfam" id="PF05920">
    <property type="entry name" value="Homeobox_KN"/>
    <property type="match status" value="1"/>
</dbReference>
<reference evidence="9 10" key="1">
    <citation type="journal article" date="2021" name="Nat. Commun.">
        <title>Genetic determinants of endophytism in the Arabidopsis root mycobiome.</title>
        <authorList>
            <person name="Mesny F."/>
            <person name="Miyauchi S."/>
            <person name="Thiergart T."/>
            <person name="Pickel B."/>
            <person name="Atanasova L."/>
            <person name="Karlsson M."/>
            <person name="Huettel B."/>
            <person name="Barry K.W."/>
            <person name="Haridas S."/>
            <person name="Chen C."/>
            <person name="Bauer D."/>
            <person name="Andreopoulos W."/>
            <person name="Pangilinan J."/>
            <person name="LaButti K."/>
            <person name="Riley R."/>
            <person name="Lipzen A."/>
            <person name="Clum A."/>
            <person name="Drula E."/>
            <person name="Henrissat B."/>
            <person name="Kohler A."/>
            <person name="Grigoriev I.V."/>
            <person name="Martin F.M."/>
            <person name="Hacquard S."/>
        </authorList>
    </citation>
    <scope>NUCLEOTIDE SEQUENCE [LARGE SCALE GENOMIC DNA]</scope>
    <source>
        <strain evidence="9 10">MPI-CAGE-CH-0241</strain>
    </source>
</reference>
<dbReference type="PROSITE" id="PS50071">
    <property type="entry name" value="HOMEOBOX_2"/>
    <property type="match status" value="1"/>
</dbReference>
<keyword evidence="2 5" id="KW-0371">Homeobox</keyword>
<feature type="compositionally biased region" description="Basic residues" evidence="6">
    <location>
        <begin position="221"/>
        <end position="236"/>
    </location>
</feature>
<proteinExistence type="predicted"/>
<dbReference type="InterPro" id="IPR050224">
    <property type="entry name" value="TALE_homeobox"/>
</dbReference>
<feature type="compositionally biased region" description="Polar residues" evidence="6">
    <location>
        <begin position="160"/>
        <end position="178"/>
    </location>
</feature>
<dbReference type="CDD" id="cd00086">
    <property type="entry name" value="homeodomain"/>
    <property type="match status" value="1"/>
</dbReference>
<dbReference type="GO" id="GO:0003677">
    <property type="term" value="F:DNA binding"/>
    <property type="evidence" value="ECO:0007669"/>
    <property type="project" value="UniProtKB-UniRule"/>
</dbReference>
<dbReference type="Gene3D" id="1.10.10.60">
    <property type="entry name" value="Homeodomain-like"/>
    <property type="match status" value="1"/>
</dbReference>
<dbReference type="OrthoDB" id="10056939at2759"/>
<evidence type="ECO:0000256" key="5">
    <source>
        <dbReference type="PROSITE-ProRule" id="PRU00108"/>
    </source>
</evidence>
<evidence type="ECO:0000256" key="4">
    <source>
        <dbReference type="PROSITE-ProRule" id="PRU00042"/>
    </source>
</evidence>
<dbReference type="PROSITE" id="PS00028">
    <property type="entry name" value="ZINC_FINGER_C2H2_1"/>
    <property type="match status" value="1"/>
</dbReference>
<dbReference type="SMART" id="SM00355">
    <property type="entry name" value="ZnF_C2H2"/>
    <property type="match status" value="3"/>
</dbReference>
<evidence type="ECO:0000313" key="9">
    <source>
        <dbReference type="EMBL" id="KAH6894733.1"/>
    </source>
</evidence>
<dbReference type="AlphaFoldDB" id="A0A9P8WBZ4"/>
<comment type="caution">
    <text evidence="9">The sequence shown here is derived from an EMBL/GenBank/DDBJ whole genome shotgun (WGS) entry which is preliminary data.</text>
</comment>
<dbReference type="Proteomes" id="UP000777438">
    <property type="component" value="Unassembled WGS sequence"/>
</dbReference>
<dbReference type="PANTHER" id="PTHR11850">
    <property type="entry name" value="HOMEOBOX PROTEIN TRANSCRIPTION FACTORS"/>
    <property type="match status" value="1"/>
</dbReference>
<evidence type="ECO:0008006" key="11">
    <source>
        <dbReference type="Google" id="ProtNLM"/>
    </source>
</evidence>
<evidence type="ECO:0000259" key="8">
    <source>
        <dbReference type="PROSITE" id="PS50157"/>
    </source>
</evidence>
<organism evidence="9 10">
    <name type="scientific">Thelonectria olida</name>
    <dbReference type="NCBI Taxonomy" id="1576542"/>
    <lineage>
        <taxon>Eukaryota</taxon>
        <taxon>Fungi</taxon>
        <taxon>Dikarya</taxon>
        <taxon>Ascomycota</taxon>
        <taxon>Pezizomycotina</taxon>
        <taxon>Sordariomycetes</taxon>
        <taxon>Hypocreomycetidae</taxon>
        <taxon>Hypocreales</taxon>
        <taxon>Nectriaceae</taxon>
        <taxon>Thelonectria</taxon>
    </lineage>
</organism>
<dbReference type="InterPro" id="IPR009057">
    <property type="entry name" value="Homeodomain-like_sf"/>
</dbReference>
<dbReference type="PROSITE" id="PS50157">
    <property type="entry name" value="ZINC_FINGER_C2H2_2"/>
    <property type="match status" value="1"/>
</dbReference>
<feature type="region of interest" description="Disordered" evidence="6">
    <location>
        <begin position="1"/>
        <end position="46"/>
    </location>
</feature>
<keyword evidence="4" id="KW-0479">Metal-binding</keyword>
<dbReference type="InterPro" id="IPR001356">
    <property type="entry name" value="HD"/>
</dbReference>
<feature type="compositionally biased region" description="Polar residues" evidence="6">
    <location>
        <begin position="1"/>
        <end position="21"/>
    </location>
</feature>
<dbReference type="GO" id="GO:0008270">
    <property type="term" value="F:zinc ion binding"/>
    <property type="evidence" value="ECO:0007669"/>
    <property type="project" value="UniProtKB-KW"/>
</dbReference>
<feature type="compositionally biased region" description="Polar residues" evidence="6">
    <location>
        <begin position="102"/>
        <end position="111"/>
    </location>
</feature>
<keyword evidence="4" id="KW-0863">Zinc-finger</keyword>
<feature type="DNA-binding region" description="Homeobox" evidence="5">
    <location>
        <begin position="41"/>
        <end position="103"/>
    </location>
</feature>